<reference evidence="11" key="1">
    <citation type="submission" date="2025-08" db="UniProtKB">
        <authorList>
            <consortium name="RefSeq"/>
        </authorList>
    </citation>
    <scope>IDENTIFICATION</scope>
    <source>
        <tissue evidence="11">Liver</tissue>
    </source>
</reference>
<gene>
    <name evidence="11" type="primary">Apoc4</name>
</gene>
<comment type="subcellular location">
    <subcellularLocation>
        <location evidence="2">Secreted</location>
    </subcellularLocation>
</comment>
<evidence type="ECO:0000313" key="11">
    <source>
        <dbReference type="RefSeq" id="XP_040590420.1"/>
    </source>
</evidence>
<name>A0ABM2WHU6_MESAU</name>
<evidence type="ECO:0000256" key="9">
    <source>
        <dbReference type="ARBA" id="ARBA00031172"/>
    </source>
</evidence>
<proteinExistence type="inferred from homology"/>
<evidence type="ECO:0000256" key="8">
    <source>
        <dbReference type="ARBA" id="ARBA00023055"/>
    </source>
</evidence>
<dbReference type="GeneID" id="121132722"/>
<keyword evidence="5" id="KW-0813">Transport</keyword>
<dbReference type="Proteomes" id="UP000886700">
    <property type="component" value="Unplaced"/>
</dbReference>
<keyword evidence="8" id="KW-0445">Lipid transport</keyword>
<evidence type="ECO:0000256" key="7">
    <source>
        <dbReference type="ARBA" id="ARBA00022729"/>
    </source>
</evidence>
<dbReference type="PANTHER" id="PTHR32288:SF0">
    <property type="entry name" value="APOLIPOPROTEIN C-IV"/>
    <property type="match status" value="1"/>
</dbReference>
<evidence type="ECO:0000256" key="1">
    <source>
        <dbReference type="ARBA" id="ARBA00003688"/>
    </source>
</evidence>
<dbReference type="Pfam" id="PF15119">
    <property type="entry name" value="APOC4"/>
    <property type="match status" value="1"/>
</dbReference>
<evidence type="ECO:0000256" key="2">
    <source>
        <dbReference type="ARBA" id="ARBA00004613"/>
    </source>
</evidence>
<keyword evidence="10" id="KW-1185">Reference proteome</keyword>
<sequence>MTAGDRSVLVQDCMCGQVSGTPALGRWRQGDQEFKASLAGQAPVTPESLVPTPSPENSRWSLVRARVMEMVQPLVTRTRDRWQWFWGPGAVQGFVQTYYEDHLKDLGPRTQAWLQSSRDQLLNKTHSLCPRLLCRDGTQG</sequence>
<evidence type="ECO:0000256" key="6">
    <source>
        <dbReference type="ARBA" id="ARBA00022525"/>
    </source>
</evidence>
<evidence type="ECO:0000256" key="3">
    <source>
        <dbReference type="ARBA" id="ARBA00007402"/>
    </source>
</evidence>
<dbReference type="InterPro" id="IPR028120">
    <property type="entry name" value="APOC4"/>
</dbReference>
<comment type="similarity">
    <text evidence="3">Belongs to the apolipoprotein C4 family.</text>
</comment>
<dbReference type="RefSeq" id="XP_040590420.1">
    <property type="nucleotide sequence ID" value="XM_040734486.1"/>
</dbReference>
<comment type="function">
    <text evidence="1">May participate in lipoprotein metabolism.</text>
</comment>
<protein>
    <recommendedName>
        <fullName evidence="4">Apolipoprotein C-IV</fullName>
    </recommendedName>
    <alternativeName>
        <fullName evidence="9">Apolipoprotein C4</fullName>
    </alternativeName>
</protein>
<evidence type="ECO:0000256" key="4">
    <source>
        <dbReference type="ARBA" id="ARBA00013939"/>
    </source>
</evidence>
<evidence type="ECO:0000256" key="5">
    <source>
        <dbReference type="ARBA" id="ARBA00022448"/>
    </source>
</evidence>
<keyword evidence="6" id="KW-0964">Secreted</keyword>
<keyword evidence="7" id="KW-0732">Signal</keyword>
<organism evidence="10 11">
    <name type="scientific">Mesocricetus auratus</name>
    <name type="common">Golden hamster</name>
    <dbReference type="NCBI Taxonomy" id="10036"/>
    <lineage>
        <taxon>Eukaryota</taxon>
        <taxon>Metazoa</taxon>
        <taxon>Chordata</taxon>
        <taxon>Craniata</taxon>
        <taxon>Vertebrata</taxon>
        <taxon>Euteleostomi</taxon>
        <taxon>Mammalia</taxon>
        <taxon>Eutheria</taxon>
        <taxon>Euarchontoglires</taxon>
        <taxon>Glires</taxon>
        <taxon>Rodentia</taxon>
        <taxon>Myomorpha</taxon>
        <taxon>Muroidea</taxon>
        <taxon>Cricetidae</taxon>
        <taxon>Cricetinae</taxon>
        <taxon>Mesocricetus</taxon>
    </lineage>
</organism>
<accession>A0ABM2WHU6</accession>
<dbReference type="PANTHER" id="PTHR32288">
    <property type="entry name" value="APOLIPOPROTEIN C-IV"/>
    <property type="match status" value="1"/>
</dbReference>
<evidence type="ECO:0000313" key="10">
    <source>
        <dbReference type="Proteomes" id="UP000886700"/>
    </source>
</evidence>